<dbReference type="Gene3D" id="3.40.630.30">
    <property type="match status" value="1"/>
</dbReference>
<evidence type="ECO:0000313" key="5">
    <source>
        <dbReference type="Proteomes" id="UP000542742"/>
    </source>
</evidence>
<evidence type="ECO:0000313" key="4">
    <source>
        <dbReference type="EMBL" id="MBB4698313.1"/>
    </source>
</evidence>
<reference evidence="4 5" key="1">
    <citation type="submission" date="2020-08" db="EMBL/GenBank/DDBJ databases">
        <title>Sequencing the genomes of 1000 actinobacteria strains.</title>
        <authorList>
            <person name="Klenk H.-P."/>
        </authorList>
    </citation>
    <scope>NUCLEOTIDE SEQUENCE [LARGE SCALE GENOMIC DNA]</scope>
    <source>
        <strain evidence="4 5">DSM 45518</strain>
    </source>
</reference>
<dbReference type="AlphaFoldDB" id="A0A7W7D3I6"/>
<keyword evidence="4" id="KW-0689">Ribosomal protein</keyword>
<dbReference type="GO" id="GO:0016747">
    <property type="term" value="F:acyltransferase activity, transferring groups other than amino-acyl groups"/>
    <property type="evidence" value="ECO:0007669"/>
    <property type="project" value="InterPro"/>
</dbReference>
<keyword evidence="2" id="KW-0012">Acyltransferase</keyword>
<organism evidence="4 5">
    <name type="scientific">Paractinoplanes abujensis</name>
    <dbReference type="NCBI Taxonomy" id="882441"/>
    <lineage>
        <taxon>Bacteria</taxon>
        <taxon>Bacillati</taxon>
        <taxon>Actinomycetota</taxon>
        <taxon>Actinomycetes</taxon>
        <taxon>Micromonosporales</taxon>
        <taxon>Micromonosporaceae</taxon>
        <taxon>Paractinoplanes</taxon>
    </lineage>
</organism>
<keyword evidence="4" id="KW-0687">Ribonucleoprotein</keyword>
<dbReference type="EMBL" id="JACHMF010000001">
    <property type="protein sequence ID" value="MBB4698313.1"/>
    <property type="molecule type" value="Genomic_DNA"/>
</dbReference>
<evidence type="ECO:0000256" key="1">
    <source>
        <dbReference type="ARBA" id="ARBA00022679"/>
    </source>
</evidence>
<dbReference type="Pfam" id="PF00583">
    <property type="entry name" value="Acetyltransf_1"/>
    <property type="match status" value="1"/>
</dbReference>
<keyword evidence="1" id="KW-0808">Transferase</keyword>
<evidence type="ECO:0000256" key="2">
    <source>
        <dbReference type="ARBA" id="ARBA00023315"/>
    </source>
</evidence>
<dbReference type="SUPFAM" id="SSF55729">
    <property type="entry name" value="Acyl-CoA N-acyltransferases (Nat)"/>
    <property type="match status" value="1"/>
</dbReference>
<keyword evidence="5" id="KW-1185">Reference proteome</keyword>
<dbReference type="PROSITE" id="PS51186">
    <property type="entry name" value="GNAT"/>
    <property type="match status" value="1"/>
</dbReference>
<dbReference type="PANTHER" id="PTHR43877">
    <property type="entry name" value="AMINOALKYLPHOSPHONATE N-ACETYLTRANSFERASE-RELATED-RELATED"/>
    <property type="match status" value="1"/>
</dbReference>
<dbReference type="CDD" id="cd04301">
    <property type="entry name" value="NAT_SF"/>
    <property type="match status" value="1"/>
</dbReference>
<comment type="caution">
    <text evidence="4">The sequence shown here is derived from an EMBL/GenBank/DDBJ whole genome shotgun (WGS) entry which is preliminary data.</text>
</comment>
<name>A0A7W7D3I6_9ACTN</name>
<evidence type="ECO:0000259" key="3">
    <source>
        <dbReference type="PROSITE" id="PS51186"/>
    </source>
</evidence>
<proteinExistence type="predicted"/>
<gene>
    <name evidence="4" type="ORF">BKA14_008461</name>
</gene>
<dbReference type="InterPro" id="IPR000182">
    <property type="entry name" value="GNAT_dom"/>
</dbReference>
<dbReference type="Proteomes" id="UP000542742">
    <property type="component" value="Unassembled WGS sequence"/>
</dbReference>
<feature type="domain" description="N-acetyltransferase" evidence="3">
    <location>
        <begin position="3"/>
        <end position="164"/>
    </location>
</feature>
<dbReference type="GO" id="GO:0005840">
    <property type="term" value="C:ribosome"/>
    <property type="evidence" value="ECO:0007669"/>
    <property type="project" value="UniProtKB-KW"/>
</dbReference>
<dbReference type="RefSeq" id="WP_184956335.1">
    <property type="nucleotide sequence ID" value="NZ_BOMC01000024.1"/>
</dbReference>
<dbReference type="InterPro" id="IPR016181">
    <property type="entry name" value="Acyl_CoA_acyltransferase"/>
</dbReference>
<accession>A0A7W7D3I6</accession>
<sequence length="164" mass="17862">MPIEIRPLAASDIPAVVEFSLRAWAPVFASFEAVLGRRIFERIYPDWHRIQAAAVEQTCRELTETTWVAVENGQPLGFVAVVHHRDGAGEPNSAEIEMIAVDPDAQRRGIARTLIAFALAHMRTAGCVLAVVATGGDPGHAPARAAYEEAGFTGLPLVRYYQEL</sequence>
<dbReference type="InterPro" id="IPR050832">
    <property type="entry name" value="Bact_Acetyltransf"/>
</dbReference>
<protein>
    <submittedName>
        <fullName evidence="4">Ribosomal protein S18 acetylase RimI-like enzyme</fullName>
    </submittedName>
</protein>